<dbReference type="EMBL" id="CAJVPU010001011">
    <property type="protein sequence ID" value="CAG8468527.1"/>
    <property type="molecule type" value="Genomic_DNA"/>
</dbReference>
<evidence type="ECO:0000313" key="2">
    <source>
        <dbReference type="Proteomes" id="UP000789702"/>
    </source>
</evidence>
<comment type="caution">
    <text evidence="1">The sequence shown here is derived from an EMBL/GenBank/DDBJ whole genome shotgun (WGS) entry which is preliminary data.</text>
</comment>
<name>A0ACA9KEU5_9GLOM</name>
<dbReference type="Proteomes" id="UP000789702">
    <property type="component" value="Unassembled WGS sequence"/>
</dbReference>
<proteinExistence type="predicted"/>
<gene>
    <name evidence="1" type="ORF">DHETER_LOCUS1603</name>
</gene>
<sequence>MAEDYKQLYETRENYDVIIYTGEEPNSEEIHAHSLVLRTRSTYFRGALASDWAIKDKDNGCFSFKKPNISSSIFELILKFLYCGEVDIQDQEGETILDLLISSDELGLTSLIDHVQQYFIANQKSFLQQNPVGMLHMAARHETFNEIGKFALETICASPDILFDSNNKFHEISMPDFYHKVFPYMSILPHHLYDDILRCYMVPNAVPLYNEFPPRNRRISSHSYAIYCHSGHGPNFGSGDLHLNGNYVYANGNGYYPSIGTPNGSQIEDYEVFQ</sequence>
<protein>
    <submittedName>
        <fullName evidence="1">9083_t:CDS:1</fullName>
    </submittedName>
</protein>
<evidence type="ECO:0000313" key="1">
    <source>
        <dbReference type="EMBL" id="CAG8468527.1"/>
    </source>
</evidence>
<accession>A0ACA9KEU5</accession>
<organism evidence="1 2">
    <name type="scientific">Dentiscutata heterogama</name>
    <dbReference type="NCBI Taxonomy" id="1316150"/>
    <lineage>
        <taxon>Eukaryota</taxon>
        <taxon>Fungi</taxon>
        <taxon>Fungi incertae sedis</taxon>
        <taxon>Mucoromycota</taxon>
        <taxon>Glomeromycotina</taxon>
        <taxon>Glomeromycetes</taxon>
        <taxon>Diversisporales</taxon>
        <taxon>Gigasporaceae</taxon>
        <taxon>Dentiscutata</taxon>
    </lineage>
</organism>
<feature type="non-terminal residue" evidence="1">
    <location>
        <position position="274"/>
    </location>
</feature>
<reference evidence="1" key="1">
    <citation type="submission" date="2021-06" db="EMBL/GenBank/DDBJ databases">
        <authorList>
            <person name="Kallberg Y."/>
            <person name="Tangrot J."/>
            <person name="Rosling A."/>
        </authorList>
    </citation>
    <scope>NUCLEOTIDE SEQUENCE</scope>
    <source>
        <strain evidence="1">IL203A</strain>
    </source>
</reference>
<keyword evidence="2" id="KW-1185">Reference proteome</keyword>